<dbReference type="SUPFAM" id="SSF48452">
    <property type="entry name" value="TPR-like"/>
    <property type="match status" value="2"/>
</dbReference>
<dbReference type="PROSITE" id="PS50005">
    <property type="entry name" value="TPR"/>
    <property type="match status" value="1"/>
</dbReference>
<sequence length="590" mass="67158">MFDLQEFLQGLDFLYASGRAKEAESYLKQGLKNAAAEKDDGAILAILNELMGYYRAASRYEECILCSQQALSLADAMGLSGTADYGTMLLNAATGYRAAGEFEKAEKLYEETYRIFRKHMTGPDYRMASLHNNLSLLYSETGRLEDAKKELELAMDTIAKLPDADIETAITHTNLGNLCFQMNRFSEGAEHMKKAVSIFERMPDGKDSHYASALSGLAEAYYHEGELEESARCYEKALREIEAYYGENDYYQITKRNLETVRDLLKREKAAAASEMTGLEMAKAYYEAYGKKMIEEKFPDYAGRIAVGLVGEGSECLGFDDAVSADHDYGPGFCIWLTKKDYRKIGKRLQEEYEKLPGEFMGFPAKHRTEQGKERTGVFEIGSFFQYLTGYAKAPKTEKEWYSISEEALRTATSGEIFSDPLGKFTKRRARFLDRPDTVRLEKLAVSLGKMAQAGQYNFGRAKKREDIGSMYFAMAEFLKAACEAVYLLNGTYMPFYKWRMRGMRSLKKGQKIRKQIEELMNGQMAGQGVEEKAEEQMEAICQLIVQELKESGLTKSDDPFLEIQKAEVRRTADIRRMEKEEEQWKEKSE</sequence>
<dbReference type="InterPro" id="IPR011990">
    <property type="entry name" value="TPR-like_helical_dom_sf"/>
</dbReference>
<protein>
    <submittedName>
        <fullName evidence="5">DUF4037 domain-containing protein</fullName>
    </submittedName>
</protein>
<dbReference type="InterPro" id="IPR019734">
    <property type="entry name" value="TPR_rpt"/>
</dbReference>
<keyword evidence="1" id="KW-0677">Repeat</keyword>
<evidence type="ECO:0000256" key="2">
    <source>
        <dbReference type="ARBA" id="ARBA00022803"/>
    </source>
</evidence>
<feature type="domain" description="DUF4037" evidence="4">
    <location>
        <begin position="401"/>
        <end position="499"/>
    </location>
</feature>
<dbReference type="Gene3D" id="1.25.40.10">
    <property type="entry name" value="Tetratricopeptide repeat domain"/>
    <property type="match status" value="2"/>
</dbReference>
<gene>
    <name evidence="5" type="ORF">FLB61_08670</name>
</gene>
<organism evidence="5 6">
    <name type="scientific">Sellimonas caecigallum</name>
    <dbReference type="NCBI Taxonomy" id="2592333"/>
    <lineage>
        <taxon>Bacteria</taxon>
        <taxon>Bacillati</taxon>
        <taxon>Bacillota</taxon>
        <taxon>Clostridia</taxon>
        <taxon>Lachnospirales</taxon>
        <taxon>Lachnospiraceae</taxon>
        <taxon>Sellimonas</taxon>
    </lineage>
</organism>
<evidence type="ECO:0000259" key="4">
    <source>
        <dbReference type="Pfam" id="PF13228"/>
    </source>
</evidence>
<accession>A0ABS7L7T6</accession>
<evidence type="ECO:0000256" key="3">
    <source>
        <dbReference type="PROSITE-ProRule" id="PRU00339"/>
    </source>
</evidence>
<dbReference type="Pfam" id="PF13228">
    <property type="entry name" value="DUF4037"/>
    <property type="match status" value="1"/>
</dbReference>
<dbReference type="RefSeq" id="WP_221919906.1">
    <property type="nucleotide sequence ID" value="NZ_CP173660.1"/>
</dbReference>
<dbReference type="Pfam" id="PF13424">
    <property type="entry name" value="TPR_12"/>
    <property type="match status" value="1"/>
</dbReference>
<dbReference type="Proteomes" id="UP000779049">
    <property type="component" value="Unassembled WGS sequence"/>
</dbReference>
<feature type="repeat" description="TPR" evidence="3">
    <location>
        <begin position="211"/>
        <end position="244"/>
    </location>
</feature>
<dbReference type="SMART" id="SM00028">
    <property type="entry name" value="TPR"/>
    <property type="match status" value="4"/>
</dbReference>
<dbReference type="EMBL" id="VIRV01000011">
    <property type="protein sequence ID" value="MBY0759158.1"/>
    <property type="molecule type" value="Genomic_DNA"/>
</dbReference>
<dbReference type="Pfam" id="PF13374">
    <property type="entry name" value="TPR_10"/>
    <property type="match status" value="1"/>
</dbReference>
<dbReference type="PANTHER" id="PTHR45641">
    <property type="entry name" value="TETRATRICOPEPTIDE REPEAT PROTEIN (AFU_ORTHOLOGUE AFUA_6G03870)"/>
    <property type="match status" value="1"/>
</dbReference>
<evidence type="ECO:0000256" key="1">
    <source>
        <dbReference type="ARBA" id="ARBA00022737"/>
    </source>
</evidence>
<reference evidence="5 6" key="1">
    <citation type="journal article" date="2020" name="New Microbes New Infect">
        <title>Sellimonas caecigallum sp. nov., description and genome sequence of a new member of the Sellimonas genus isolated from the cecum of feral chicken.</title>
        <authorList>
            <person name="Wongkuna S."/>
            <person name="Ghimire S."/>
            <person name="Antony L."/>
            <person name="Chankhamhaengdecha S."/>
            <person name="Janvilisri T."/>
            <person name="Scaria J."/>
        </authorList>
    </citation>
    <scope>NUCLEOTIDE SEQUENCE [LARGE SCALE GENOMIC DNA]</scope>
    <source>
        <strain evidence="5 6">SW451</strain>
    </source>
</reference>
<keyword evidence="6" id="KW-1185">Reference proteome</keyword>
<keyword evidence="2 3" id="KW-0802">TPR repeat</keyword>
<evidence type="ECO:0000313" key="6">
    <source>
        <dbReference type="Proteomes" id="UP000779049"/>
    </source>
</evidence>
<dbReference type="PANTHER" id="PTHR45641:SF19">
    <property type="entry name" value="NEPHROCYSTIN-3"/>
    <property type="match status" value="1"/>
</dbReference>
<name>A0ABS7L7T6_9FIRM</name>
<proteinExistence type="predicted"/>
<comment type="caution">
    <text evidence="5">The sequence shown here is derived from an EMBL/GenBank/DDBJ whole genome shotgun (WGS) entry which is preliminary data.</text>
</comment>
<evidence type="ECO:0000313" key="5">
    <source>
        <dbReference type="EMBL" id="MBY0759158.1"/>
    </source>
</evidence>
<dbReference type="InterPro" id="IPR025117">
    <property type="entry name" value="DUF4037"/>
</dbReference>